<reference evidence="2" key="1">
    <citation type="submission" date="2022-08" db="EMBL/GenBank/DDBJ databases">
        <title>Genome sequence of Vagococcus luciliae DSM 112651.</title>
        <authorList>
            <person name="Juan G."/>
            <person name="Anja P."/>
            <person name="Rolf D."/>
            <person name="Kampfer P."/>
            <person name="Vilcinskas A."/>
        </authorList>
    </citation>
    <scope>NUCLEOTIDE SEQUENCE</scope>
    <source>
        <strain evidence="2">G314FT</strain>
    </source>
</reference>
<feature type="transmembrane region" description="Helical" evidence="1">
    <location>
        <begin position="138"/>
        <end position="160"/>
    </location>
</feature>
<sequence>MMSDVRLTLTEYVSLQLFKGTIFINGLVYFIGRIPFIGKIVPVGMVYADYPLKKVFTYIKFAISLAIKVVIGIIPFVVSSFLATIVFDKQSLTSFDIWLVVFAFYLPIFGSLFSVPDKKDVLFITNFRINKSSHLKRMTLLELCFDLIVVTIALIVMSLFNSLPVILTTLLGNSAYVFFSMIWLRIDLPLTLQKHPWIKKVAILIVMLALVIGFCFTMLSSFMSFLFSNPLVIIGLIIFNCLASWLVVKNYLSYPRYSLVADKKVKSSMYVFEADDKELKNKTTNFTEGVGLTKKMSIEENVTFDHLSGNAYLNTLFFSRFKKGLSRGMWIKVISISVLGLALMIASLFFPLMSGVRELESFMYRLVPSLFFILYLTSVGKSVVQSLFMNCDISMLTFPFYRTKEAIISGFFARFKKILLYNSMVNGVLLFWLIVFNLVVVGLNSLYLIGLVLFVMISLTLLFSFHELFVYYILQPFTSDFQVINPIYKVVNGVFYLFAYMNLQLKTTGLYYALGLSVVSLLYVAIGLIVIKKVAPKTFKLKN</sequence>
<feature type="transmembrane region" description="Helical" evidence="1">
    <location>
        <begin position="362"/>
        <end position="380"/>
    </location>
</feature>
<evidence type="ECO:0008006" key="4">
    <source>
        <dbReference type="Google" id="ProtNLM"/>
    </source>
</evidence>
<feature type="transmembrane region" description="Helical" evidence="1">
    <location>
        <begin position="97"/>
        <end position="117"/>
    </location>
</feature>
<keyword evidence="3" id="KW-1185">Reference proteome</keyword>
<proteinExistence type="predicted"/>
<organism evidence="2 3">
    <name type="scientific">Vagococcus luciliae</name>
    <dbReference type="NCBI Taxonomy" id="2920380"/>
    <lineage>
        <taxon>Bacteria</taxon>
        <taxon>Bacillati</taxon>
        <taxon>Bacillota</taxon>
        <taxon>Bacilli</taxon>
        <taxon>Lactobacillales</taxon>
        <taxon>Enterococcaceae</taxon>
        <taxon>Vagococcus</taxon>
    </lineage>
</organism>
<dbReference type="Proteomes" id="UP001058273">
    <property type="component" value="Chromosome"/>
</dbReference>
<evidence type="ECO:0000313" key="2">
    <source>
        <dbReference type="EMBL" id="UUV99315.1"/>
    </source>
</evidence>
<name>A0ABY5P069_9ENTE</name>
<feature type="transmembrane region" description="Helical" evidence="1">
    <location>
        <begin position="486"/>
        <end position="503"/>
    </location>
</feature>
<feature type="transmembrane region" description="Helical" evidence="1">
    <location>
        <begin position="225"/>
        <end position="248"/>
    </location>
</feature>
<feature type="transmembrane region" description="Helical" evidence="1">
    <location>
        <begin position="166"/>
        <end position="186"/>
    </location>
</feature>
<feature type="transmembrane region" description="Helical" evidence="1">
    <location>
        <begin position="329"/>
        <end position="350"/>
    </location>
</feature>
<reference evidence="2" key="2">
    <citation type="submission" date="2022-08" db="EMBL/GenBank/DDBJ databases">
        <authorList>
            <person name="Poehlein A."/>
            <person name="Guzman J."/>
            <person name="Daniel R."/>
            <person name="Vilcinskas A."/>
        </authorList>
    </citation>
    <scope>NUCLEOTIDE SEQUENCE</scope>
    <source>
        <strain evidence="2">G314FT</strain>
    </source>
</reference>
<dbReference type="EMBL" id="CP102451">
    <property type="protein sequence ID" value="UUV99315.1"/>
    <property type="molecule type" value="Genomic_DNA"/>
</dbReference>
<evidence type="ECO:0000256" key="1">
    <source>
        <dbReference type="SAM" id="Phobius"/>
    </source>
</evidence>
<keyword evidence="1" id="KW-0472">Membrane</keyword>
<accession>A0ABY5P069</accession>
<protein>
    <recommendedName>
        <fullName evidence="4">ABC transporter permease</fullName>
    </recommendedName>
</protein>
<evidence type="ECO:0000313" key="3">
    <source>
        <dbReference type="Proteomes" id="UP001058273"/>
    </source>
</evidence>
<gene>
    <name evidence="2" type="ORF">G314FT_14760</name>
</gene>
<keyword evidence="1" id="KW-1133">Transmembrane helix</keyword>
<feature type="transmembrane region" description="Helical" evidence="1">
    <location>
        <begin position="446"/>
        <end position="474"/>
    </location>
</feature>
<keyword evidence="1" id="KW-0812">Transmembrane</keyword>
<feature type="transmembrane region" description="Helical" evidence="1">
    <location>
        <begin position="61"/>
        <end position="85"/>
    </location>
</feature>
<feature type="transmembrane region" description="Helical" evidence="1">
    <location>
        <begin position="418"/>
        <end position="440"/>
    </location>
</feature>
<feature type="transmembrane region" description="Helical" evidence="1">
    <location>
        <begin position="198"/>
        <end position="219"/>
    </location>
</feature>
<feature type="transmembrane region" description="Helical" evidence="1">
    <location>
        <begin position="509"/>
        <end position="531"/>
    </location>
</feature>